<organism evidence="1 2">
    <name type="scientific">Colletotrichum noveboracense</name>
    <dbReference type="NCBI Taxonomy" id="2664923"/>
    <lineage>
        <taxon>Eukaryota</taxon>
        <taxon>Fungi</taxon>
        <taxon>Dikarya</taxon>
        <taxon>Ascomycota</taxon>
        <taxon>Pezizomycotina</taxon>
        <taxon>Sordariomycetes</taxon>
        <taxon>Hypocreomycetidae</taxon>
        <taxon>Glomerellales</taxon>
        <taxon>Glomerellaceae</taxon>
        <taxon>Colletotrichum</taxon>
        <taxon>Colletotrichum gloeosporioides species complex</taxon>
    </lineage>
</organism>
<dbReference type="AlphaFoldDB" id="A0A9W4WAL9"/>
<gene>
    <name evidence="1" type="ORF">CGXH109_LOCUS81581</name>
</gene>
<dbReference type="Proteomes" id="UP001152533">
    <property type="component" value="Unassembled WGS sequence"/>
</dbReference>
<accession>A0A9W4WAL9</accession>
<name>A0A9W4WAL9_9PEZI</name>
<reference evidence="1" key="1">
    <citation type="submission" date="2022-08" db="EMBL/GenBank/DDBJ databases">
        <authorList>
            <person name="Giroux E."/>
            <person name="Giroux E."/>
        </authorList>
    </citation>
    <scope>NUCLEOTIDE SEQUENCE</scope>
    <source>
        <strain evidence="1">H1091258</strain>
    </source>
</reference>
<protein>
    <submittedName>
        <fullName evidence="1">Uncharacterized protein</fullName>
    </submittedName>
</protein>
<evidence type="ECO:0000313" key="2">
    <source>
        <dbReference type="Proteomes" id="UP001152533"/>
    </source>
</evidence>
<comment type="caution">
    <text evidence="1">The sequence shown here is derived from an EMBL/GenBank/DDBJ whole genome shotgun (WGS) entry which is preliminary data.</text>
</comment>
<proteinExistence type="predicted"/>
<dbReference type="EMBL" id="CAMGZC010000635">
    <property type="protein sequence ID" value="CAI0649003.1"/>
    <property type="molecule type" value="Genomic_DNA"/>
</dbReference>
<keyword evidence="2" id="KW-1185">Reference proteome</keyword>
<sequence>MYMLNSNIWTGPFWLESTERSLRTCYLDLPVANTSVLPLLPGSVCLIQAHSAYIAMLIDKGIKRLLSPASLSLILIATSTAAARQAPPQIIFNLQNSFQSFRTMTSSVASWSSPPQRSRIRIVQDRDDIEAIYPLLASYALAPESASSVTELAIDPAGWPSGSSCFFGDPDAPLTEPAKPVDEAAHALLESRARNLGLGEKTTHVMLRSLAWKKAHLLAQNPDSPKGFVKHNKLYAEVAAVLLLSYTRNVTHLLVGNLEWTPLLKEYLRKSNYALIPADYRAFPQLETVEVVDLSWKDDARQYYSLEILDYLHYFHRLPSFRNLILDGTGEYQMEKLLFPAGTSSPSFKRIQARCTDMSGGVLGMLLRAPKGLEEVVVSMGGLWSLDGGSPIVQLKTIGKCLLTQKKALRVLDLDLEDGIHARESEEEAGMEDYSLDEEGEEVIGVTEATLEKDEYFLLAEAEATGPLLPHRIPDTRKYGYTIGSFQDFAALTHLSINVQALMGPNDGWEPPYKLKEEPPFRLVDALPPSLEYLCLYGYRKGENFAVDSHVKELLEKKAERLPRLTEIRGVEETVLGEGASFGGSPEEDDLYQGKVERIEYVKSWEA</sequence>
<evidence type="ECO:0000313" key="1">
    <source>
        <dbReference type="EMBL" id="CAI0649003.1"/>
    </source>
</evidence>